<dbReference type="GO" id="GO:0016491">
    <property type="term" value="F:oxidoreductase activity"/>
    <property type="evidence" value="ECO:0007669"/>
    <property type="project" value="UniProtKB-KW"/>
</dbReference>
<evidence type="ECO:0000313" key="6">
    <source>
        <dbReference type="Proteomes" id="UP000539957"/>
    </source>
</evidence>
<dbReference type="Pfam" id="PF07992">
    <property type="entry name" value="Pyr_redox_2"/>
    <property type="match status" value="1"/>
</dbReference>
<evidence type="ECO:0000259" key="4">
    <source>
        <dbReference type="Pfam" id="PF07992"/>
    </source>
</evidence>
<protein>
    <recommendedName>
        <fullName evidence="1">Thioredoxin reductase</fullName>
    </recommendedName>
</protein>
<evidence type="ECO:0000256" key="3">
    <source>
        <dbReference type="ARBA" id="ARBA00023002"/>
    </source>
</evidence>
<dbReference type="InterPro" id="IPR023753">
    <property type="entry name" value="FAD/NAD-binding_dom"/>
</dbReference>
<keyword evidence="2" id="KW-0285">Flavoprotein</keyword>
<dbReference type="RefSeq" id="WP_184269708.1">
    <property type="nucleotide sequence ID" value="NZ_JACHKY010000003.1"/>
</dbReference>
<dbReference type="SUPFAM" id="SSF51905">
    <property type="entry name" value="FAD/NAD(P)-binding domain"/>
    <property type="match status" value="1"/>
</dbReference>
<dbReference type="AlphaFoldDB" id="A0A7W7IQA7"/>
<name>A0A7W7IQA7_9CAUL</name>
<evidence type="ECO:0000256" key="2">
    <source>
        <dbReference type="ARBA" id="ARBA00022630"/>
    </source>
</evidence>
<gene>
    <name evidence="5" type="ORF">HNP32_002072</name>
</gene>
<feature type="domain" description="FAD/NAD(P)-binding" evidence="4">
    <location>
        <begin position="10"/>
        <end position="290"/>
    </location>
</feature>
<evidence type="ECO:0000313" key="5">
    <source>
        <dbReference type="EMBL" id="MBB4798328.1"/>
    </source>
</evidence>
<dbReference type="InterPro" id="IPR036188">
    <property type="entry name" value="FAD/NAD-bd_sf"/>
</dbReference>
<dbReference type="PANTHER" id="PTHR48105">
    <property type="entry name" value="THIOREDOXIN REDUCTASE 1-RELATED-RELATED"/>
    <property type="match status" value="1"/>
</dbReference>
<keyword evidence="6" id="KW-1185">Reference proteome</keyword>
<keyword evidence="3 5" id="KW-0560">Oxidoreductase</keyword>
<comment type="caution">
    <text evidence="5">The sequence shown here is derived from an EMBL/GenBank/DDBJ whole genome shotgun (WGS) entry which is preliminary data.</text>
</comment>
<dbReference type="PRINTS" id="PR00469">
    <property type="entry name" value="PNDRDTASEII"/>
</dbReference>
<dbReference type="Gene3D" id="3.50.50.60">
    <property type="entry name" value="FAD/NAD(P)-binding domain"/>
    <property type="match status" value="2"/>
</dbReference>
<organism evidence="5 6">
    <name type="scientific">Brevundimonas bullata</name>
    <dbReference type="NCBI Taxonomy" id="13160"/>
    <lineage>
        <taxon>Bacteria</taxon>
        <taxon>Pseudomonadati</taxon>
        <taxon>Pseudomonadota</taxon>
        <taxon>Alphaproteobacteria</taxon>
        <taxon>Caulobacterales</taxon>
        <taxon>Caulobacteraceae</taxon>
        <taxon>Brevundimonas</taxon>
    </lineage>
</organism>
<dbReference type="EMBL" id="JACHKY010000003">
    <property type="protein sequence ID" value="MBB4798328.1"/>
    <property type="molecule type" value="Genomic_DNA"/>
</dbReference>
<dbReference type="InterPro" id="IPR050097">
    <property type="entry name" value="Ferredoxin-NADP_redctase_2"/>
</dbReference>
<reference evidence="5 6" key="1">
    <citation type="submission" date="2020-08" db="EMBL/GenBank/DDBJ databases">
        <title>Functional genomics of gut bacteria from endangered species of beetles.</title>
        <authorList>
            <person name="Carlos-Shanley C."/>
        </authorList>
    </citation>
    <scope>NUCLEOTIDE SEQUENCE [LARGE SCALE GENOMIC DNA]</scope>
    <source>
        <strain evidence="5 6">S00123</strain>
    </source>
</reference>
<dbReference type="PRINTS" id="PR00368">
    <property type="entry name" value="FADPNR"/>
</dbReference>
<proteinExistence type="predicted"/>
<sequence length="313" mass="32881">MAAELNARRDVVIIGAGPAGLAAALYLARYCRDILVLHDGKSRALRIPLTHNAPGFPDGIRGPELIARMTRHAVQYGAAVEEAEVIMIDAVADGFRLRLKDGSTRTSRAVILATGIELNQVDLPHAVHEEAIRAGVLRYCPVCDGYEHLGMRIGVVGCDSNGAAEALFLRQYSDDVTLMPLSHPELSPAQVQELAASGVSVEKGALLALEPGADRIGVRLEGRASLEFDVIYPALGCRPRSVLAEQLGIGLTGAGCVSAACVADSGVPGVFAAGDVVEGLDQISVAMGHGAIAATKAHNWLREQDQDTLQAKA</sequence>
<accession>A0A7W7IQA7</accession>
<evidence type="ECO:0000256" key="1">
    <source>
        <dbReference type="ARBA" id="ARBA00018719"/>
    </source>
</evidence>
<dbReference type="Proteomes" id="UP000539957">
    <property type="component" value="Unassembled WGS sequence"/>
</dbReference>